<proteinExistence type="predicted"/>
<organism evidence="1">
    <name type="scientific">marine sediment metagenome</name>
    <dbReference type="NCBI Taxonomy" id="412755"/>
    <lineage>
        <taxon>unclassified sequences</taxon>
        <taxon>metagenomes</taxon>
        <taxon>ecological metagenomes</taxon>
    </lineage>
</organism>
<dbReference type="AlphaFoldDB" id="A0A0F9LAK3"/>
<comment type="caution">
    <text evidence="1">The sequence shown here is derived from an EMBL/GenBank/DDBJ whole genome shotgun (WGS) entry which is preliminary data.</text>
</comment>
<accession>A0A0F9LAK3</accession>
<gene>
    <name evidence="1" type="ORF">LCGC14_1238680</name>
</gene>
<sequence length="56" mass="6606">MIKQILRTAWKDFIAHLRPSSYAFDDWVDLGLCTKDFVSFYDCEDCKEQRTGDEVV</sequence>
<reference evidence="1" key="1">
    <citation type="journal article" date="2015" name="Nature">
        <title>Complex archaea that bridge the gap between prokaryotes and eukaryotes.</title>
        <authorList>
            <person name="Spang A."/>
            <person name="Saw J.H."/>
            <person name="Jorgensen S.L."/>
            <person name="Zaremba-Niedzwiedzka K."/>
            <person name="Martijn J."/>
            <person name="Lind A.E."/>
            <person name="van Eijk R."/>
            <person name="Schleper C."/>
            <person name="Guy L."/>
            <person name="Ettema T.J."/>
        </authorList>
    </citation>
    <scope>NUCLEOTIDE SEQUENCE</scope>
</reference>
<protein>
    <submittedName>
        <fullName evidence="1">Uncharacterized protein</fullName>
    </submittedName>
</protein>
<evidence type="ECO:0000313" key="1">
    <source>
        <dbReference type="EMBL" id="KKM90438.1"/>
    </source>
</evidence>
<dbReference type="EMBL" id="LAZR01006672">
    <property type="protein sequence ID" value="KKM90438.1"/>
    <property type="molecule type" value="Genomic_DNA"/>
</dbReference>
<name>A0A0F9LAK3_9ZZZZ</name>